<name>A0ACD1HIG0_9EURO</name>
<dbReference type="Proteomes" id="UP000249661">
    <property type="component" value="Unassembled WGS sequence"/>
</dbReference>
<evidence type="ECO:0000313" key="1">
    <source>
        <dbReference type="EMBL" id="RAH73216.1"/>
    </source>
</evidence>
<keyword evidence="2" id="KW-1185">Reference proteome</keyword>
<accession>A0ACD1HIG0</accession>
<gene>
    <name evidence="1" type="ORF">BO66DRAFT_237701</name>
</gene>
<evidence type="ECO:0000313" key="2">
    <source>
        <dbReference type="Proteomes" id="UP000249661"/>
    </source>
</evidence>
<protein>
    <submittedName>
        <fullName evidence="1">Uncharacterized protein</fullName>
    </submittedName>
</protein>
<proteinExistence type="predicted"/>
<dbReference type="EMBL" id="KZ824940">
    <property type="protein sequence ID" value="RAH73216.1"/>
    <property type="molecule type" value="Genomic_DNA"/>
</dbReference>
<reference evidence="1" key="1">
    <citation type="submission" date="2018-02" db="EMBL/GenBank/DDBJ databases">
        <title>The genomes of Aspergillus section Nigri reveals drivers in fungal speciation.</title>
        <authorList>
            <consortium name="DOE Joint Genome Institute"/>
            <person name="Vesth T.C."/>
            <person name="Nybo J."/>
            <person name="Theobald S."/>
            <person name="Brandl J."/>
            <person name="Frisvad J.C."/>
            <person name="Nielsen K.F."/>
            <person name="Lyhne E.K."/>
            <person name="Kogle M.E."/>
            <person name="Kuo A."/>
            <person name="Riley R."/>
            <person name="Clum A."/>
            <person name="Nolan M."/>
            <person name="Lipzen A."/>
            <person name="Salamov A."/>
            <person name="Henrissat B."/>
            <person name="Wiebenga A."/>
            <person name="De vries R.P."/>
            <person name="Grigoriev I.V."/>
            <person name="Mortensen U.H."/>
            <person name="Andersen M.R."/>
            <person name="Baker S.E."/>
        </authorList>
    </citation>
    <scope>NUCLEOTIDE SEQUENCE</scope>
    <source>
        <strain evidence="1">CBS 121060</strain>
    </source>
</reference>
<organism evidence="1 2">
    <name type="scientific">Aspergillus aculeatinus CBS 121060</name>
    <dbReference type="NCBI Taxonomy" id="1448322"/>
    <lineage>
        <taxon>Eukaryota</taxon>
        <taxon>Fungi</taxon>
        <taxon>Dikarya</taxon>
        <taxon>Ascomycota</taxon>
        <taxon>Pezizomycotina</taxon>
        <taxon>Eurotiomycetes</taxon>
        <taxon>Eurotiomycetidae</taxon>
        <taxon>Eurotiales</taxon>
        <taxon>Aspergillaceae</taxon>
        <taxon>Aspergillus</taxon>
        <taxon>Aspergillus subgen. Circumdati</taxon>
    </lineage>
</organism>
<sequence>MPHRIGIDPGGKDWAWGLPKRFRRGRRYIVLMSRMTMTMMMMMMMHQCQWLIKVVCCMETGRQEGEKAEHTKRRSRKGKSGENVGVAVRRCNCLHSGKVLLRTGYSQCTTIHTVRMIQPRCSASSIDKQGSNTSNSPYSTHSINQVTNNIAQHTKLPSPPLPPRITQPARNENRERISASNPMRPSAHGPWSVLSARRRAGPSIRHSMRKKKDLTRVSPEAKFFPF</sequence>